<reference evidence="3" key="1">
    <citation type="submission" date="2015-12" db="EMBL/GenBank/DDBJ databases">
        <authorList>
            <person name="Tarr C.L."/>
            <person name="Gladney L.M."/>
        </authorList>
    </citation>
    <scope>NUCLEOTIDE SEQUENCE [LARGE SCALE GENOMIC DNA]</scope>
    <source>
        <strain evidence="3">2756-81</strain>
    </source>
</reference>
<sequence length="175" mass="19441">MNKLIFFLIPLIAFWASKAIATNVITKGCVASVCVGSNESTLINNSLINILDATVIREGDKYPALKVVFDDKSSAVLELENGSIWAIRITDPNFITANGVGVGSSFFEVKKAYPNATLNYGEEDGGYISLYVKELNGYFSFDTEHIFSGLQDKHLILNEQDFFKLKTKIIFIHDM</sequence>
<dbReference type="Gene3D" id="2.60.460.10">
    <property type="entry name" value="protein yfey like domain"/>
    <property type="match status" value="1"/>
</dbReference>
<dbReference type="EMBL" id="LOMK01000002">
    <property type="protein sequence ID" value="KYN23690.1"/>
    <property type="molecule type" value="Genomic_DNA"/>
</dbReference>
<feature type="signal peptide" evidence="1">
    <location>
        <begin position="1"/>
        <end position="21"/>
    </location>
</feature>
<accession>A0A151JD65</accession>
<gene>
    <name evidence="2" type="ORF">AUQ44_17325</name>
</gene>
<evidence type="ECO:0000256" key="1">
    <source>
        <dbReference type="SAM" id="SignalP"/>
    </source>
</evidence>
<dbReference type="Proteomes" id="UP000075349">
    <property type="component" value="Unassembled WGS sequence"/>
</dbReference>
<feature type="chain" id="PRO_5007582587" evidence="1">
    <location>
        <begin position="22"/>
        <end position="175"/>
    </location>
</feature>
<dbReference type="AlphaFoldDB" id="A0A151JD65"/>
<evidence type="ECO:0000313" key="2">
    <source>
        <dbReference type="EMBL" id="KYN23690.1"/>
    </source>
</evidence>
<protein>
    <submittedName>
        <fullName evidence="2">Uncharacterized protein</fullName>
    </submittedName>
</protein>
<proteinExistence type="predicted"/>
<comment type="caution">
    <text evidence="2">The sequence shown here is derived from an EMBL/GenBank/DDBJ whole genome shotgun (WGS) entry which is preliminary data.</text>
</comment>
<dbReference type="InterPro" id="IPR038714">
    <property type="entry name" value="YfeY-like_sf"/>
</dbReference>
<organism evidence="2 3">
    <name type="scientific">Vibrio cidicii</name>
    <dbReference type="NCBI Taxonomy" id="1763883"/>
    <lineage>
        <taxon>Bacteria</taxon>
        <taxon>Pseudomonadati</taxon>
        <taxon>Pseudomonadota</taxon>
        <taxon>Gammaproteobacteria</taxon>
        <taxon>Vibrionales</taxon>
        <taxon>Vibrionaceae</taxon>
        <taxon>Vibrio</taxon>
    </lineage>
</organism>
<name>A0A151JD65_9VIBR</name>
<evidence type="ECO:0000313" key="3">
    <source>
        <dbReference type="Proteomes" id="UP000075349"/>
    </source>
</evidence>
<keyword evidence="1" id="KW-0732">Signal</keyword>